<name>V4AGN6_LOTGI</name>
<dbReference type="AlphaFoldDB" id="V4AGN6"/>
<dbReference type="SMART" id="SM00409">
    <property type="entry name" value="IG"/>
    <property type="match status" value="1"/>
</dbReference>
<dbReference type="PANTHER" id="PTHR12231:SF253">
    <property type="entry name" value="DPR-INTERACTING PROTEIN ETA, ISOFORM B-RELATED"/>
    <property type="match status" value="1"/>
</dbReference>
<dbReference type="InterPro" id="IPR013098">
    <property type="entry name" value="Ig_I-set"/>
</dbReference>
<dbReference type="OrthoDB" id="6097658at2759"/>
<evidence type="ECO:0000259" key="5">
    <source>
        <dbReference type="PROSITE" id="PS50835"/>
    </source>
</evidence>
<dbReference type="InterPro" id="IPR007110">
    <property type="entry name" value="Ig-like_dom"/>
</dbReference>
<dbReference type="KEGG" id="lgi:LOTGIDRAFT_162491"/>
<keyword evidence="1" id="KW-0732">Signal</keyword>
<dbReference type="FunFam" id="2.60.40.10:FF:000107">
    <property type="entry name" value="Myosin, light chain kinase a"/>
    <property type="match status" value="1"/>
</dbReference>
<dbReference type="EMBL" id="KB202050">
    <property type="protein sequence ID" value="ESO92581.1"/>
    <property type="molecule type" value="Genomic_DNA"/>
</dbReference>
<evidence type="ECO:0000313" key="7">
    <source>
        <dbReference type="Proteomes" id="UP000030746"/>
    </source>
</evidence>
<evidence type="ECO:0000256" key="1">
    <source>
        <dbReference type="ARBA" id="ARBA00022729"/>
    </source>
</evidence>
<dbReference type="PANTHER" id="PTHR12231">
    <property type="entry name" value="CTX-RELATED TYPE I TRANSMEMBRANE PROTEIN"/>
    <property type="match status" value="1"/>
</dbReference>
<dbReference type="InterPro" id="IPR003598">
    <property type="entry name" value="Ig_sub2"/>
</dbReference>
<accession>V4AGN6</accession>
<protein>
    <recommendedName>
        <fullName evidence="5">Ig-like domain-containing protein</fullName>
    </recommendedName>
</protein>
<dbReference type="Gene3D" id="2.60.40.10">
    <property type="entry name" value="Immunoglobulins"/>
    <property type="match status" value="2"/>
</dbReference>
<dbReference type="InterPro" id="IPR013783">
    <property type="entry name" value="Ig-like_fold"/>
</dbReference>
<proteinExistence type="predicted"/>
<dbReference type="Proteomes" id="UP000030746">
    <property type="component" value="Unassembled WGS sequence"/>
</dbReference>
<evidence type="ECO:0000256" key="4">
    <source>
        <dbReference type="ARBA" id="ARBA00023319"/>
    </source>
</evidence>
<evidence type="ECO:0000256" key="2">
    <source>
        <dbReference type="ARBA" id="ARBA00022737"/>
    </source>
</evidence>
<keyword evidence="3" id="KW-1015">Disulfide bond</keyword>
<dbReference type="OMA" id="NGMRLAN"/>
<keyword evidence="4" id="KW-0393">Immunoglobulin domain</keyword>
<dbReference type="CTD" id="20239030"/>
<dbReference type="SUPFAM" id="SSF48726">
    <property type="entry name" value="Immunoglobulin"/>
    <property type="match status" value="2"/>
</dbReference>
<keyword evidence="2" id="KW-0677">Repeat</keyword>
<dbReference type="GO" id="GO:0043005">
    <property type="term" value="C:neuron projection"/>
    <property type="evidence" value="ECO:0007669"/>
    <property type="project" value="TreeGrafter"/>
</dbReference>
<organism evidence="6 7">
    <name type="scientific">Lottia gigantea</name>
    <name type="common">Giant owl limpet</name>
    <dbReference type="NCBI Taxonomy" id="225164"/>
    <lineage>
        <taxon>Eukaryota</taxon>
        <taxon>Metazoa</taxon>
        <taxon>Spiralia</taxon>
        <taxon>Lophotrochozoa</taxon>
        <taxon>Mollusca</taxon>
        <taxon>Gastropoda</taxon>
        <taxon>Patellogastropoda</taxon>
        <taxon>Lottioidea</taxon>
        <taxon>Lottiidae</taxon>
        <taxon>Lottia</taxon>
    </lineage>
</organism>
<evidence type="ECO:0000313" key="6">
    <source>
        <dbReference type="EMBL" id="ESO92581.1"/>
    </source>
</evidence>
<dbReference type="InterPro" id="IPR051170">
    <property type="entry name" value="Neural/epithelial_adhesion"/>
</dbReference>
<dbReference type="GeneID" id="20239030"/>
<keyword evidence="7" id="KW-1185">Reference proteome</keyword>
<dbReference type="InterPro" id="IPR036179">
    <property type="entry name" value="Ig-like_dom_sf"/>
</dbReference>
<gene>
    <name evidence="6" type="ORF">LOTGIDRAFT_162491</name>
</gene>
<dbReference type="RefSeq" id="XP_009056722.1">
    <property type="nucleotide sequence ID" value="XM_009058474.1"/>
</dbReference>
<dbReference type="HOGENOM" id="CLU_1024095_0_0_1"/>
<dbReference type="Pfam" id="PF07679">
    <property type="entry name" value="I-set"/>
    <property type="match status" value="1"/>
</dbReference>
<reference evidence="6 7" key="1">
    <citation type="journal article" date="2013" name="Nature">
        <title>Insights into bilaterian evolution from three spiralian genomes.</title>
        <authorList>
            <person name="Simakov O."/>
            <person name="Marletaz F."/>
            <person name="Cho S.J."/>
            <person name="Edsinger-Gonzales E."/>
            <person name="Havlak P."/>
            <person name="Hellsten U."/>
            <person name="Kuo D.H."/>
            <person name="Larsson T."/>
            <person name="Lv J."/>
            <person name="Arendt D."/>
            <person name="Savage R."/>
            <person name="Osoegawa K."/>
            <person name="de Jong P."/>
            <person name="Grimwood J."/>
            <person name="Chapman J.A."/>
            <person name="Shapiro H."/>
            <person name="Aerts A."/>
            <person name="Otillar R.P."/>
            <person name="Terry A.Y."/>
            <person name="Boore J.L."/>
            <person name="Grigoriev I.V."/>
            <person name="Lindberg D.R."/>
            <person name="Seaver E.C."/>
            <person name="Weisblat D.A."/>
            <person name="Putnam N.H."/>
            <person name="Rokhsar D.S."/>
        </authorList>
    </citation>
    <scope>NUCLEOTIDE SEQUENCE [LARGE SCALE GENOMIC DNA]</scope>
</reference>
<dbReference type="PROSITE" id="PS50835">
    <property type="entry name" value="IG_LIKE"/>
    <property type="match status" value="1"/>
</dbReference>
<sequence length="272" mass="31143">MYCMKILSRVTSLELLKLVSQVNVCRMLSSNVYVQDTNITHGEDAIIKCDPEPHLEQLEVIWYKFNQPLESVPGLYPRIHLTDHNHTLTIKQAKYLKLTSRHLKTQTQIILDTNGIEDSNFDAAVDAGEYRCDIIFYHGFKRLEQTFTKTAKMYGKPKIIDSGTSSRKFTVMKNETLRLVCSVTGYPSPDVVWLKNGEIVREQNIASSKRAPFLITYTIRNLSKSDAGEYACSFENMMGRAIKTIQEYKVVNISDRLNIGGRFAGDNMYMIY</sequence>
<evidence type="ECO:0000256" key="3">
    <source>
        <dbReference type="ARBA" id="ARBA00023157"/>
    </source>
</evidence>
<dbReference type="SMART" id="SM00408">
    <property type="entry name" value="IGc2"/>
    <property type="match status" value="1"/>
</dbReference>
<dbReference type="InterPro" id="IPR003599">
    <property type="entry name" value="Ig_sub"/>
</dbReference>
<feature type="domain" description="Ig-like" evidence="5">
    <location>
        <begin position="157"/>
        <end position="252"/>
    </location>
</feature>